<sequence length="525" mass="58354">MDLRKDESDGLLENDWYQETNGDQPADLSYTFEEALHETGYGCFHIYLLLLCGWAVSSDAIEVLCISFVLPSAEIDLNLSTNDKGWLTAIIFVGMLLGGYFWGSLADSYGRRSILLWSLTVNGLGGLLSSFAQRFGVFLLFRFISGIGVGGSIAVIFSYFVEFQPKDKRGTMISVLATFWMAGNIFAAGLAWAVIPHKFGYFSPSFIFDSWRVFVVLCTLPSFSSALMYILMPESPKFLMQVGKEREALLVFQRMYCSNNRKTIPTDFRIRKLRDVSRHQSDSDVQIIDVRNKPCGKFRASAVKVLEHTAQLFQPGQKRITLIVAMISFTLAFGYYGLWMWFPELFKRIELHGGSACENIGVQPNGTNHSTHEKGSSTEIFFDGFMTALSNLPGNLLSILLMDRVGRKFLLSSSMVISGISVFFIWFVKNKTESLIMSCIFGGISTIGWNALDVLSVELFPTHLRSTAMGVMTGLMRVAAILGNLAFGLMVDVHCAVPMLLVAGFLAFGGLSSILLPNTVHMDLQ</sequence>
<feature type="transmembrane region" description="Helical" evidence="7">
    <location>
        <begin position="114"/>
        <end position="132"/>
    </location>
</feature>
<accession>A0A1S3I2U7</accession>
<evidence type="ECO:0000256" key="2">
    <source>
        <dbReference type="ARBA" id="ARBA00008335"/>
    </source>
</evidence>
<dbReference type="Pfam" id="PF07690">
    <property type="entry name" value="MFS_1"/>
    <property type="match status" value="1"/>
</dbReference>
<dbReference type="PANTHER" id="PTHR23511:SF34">
    <property type="entry name" value="SYNAPTIC VESICLE GLYCOPROTEIN 2"/>
    <property type="match status" value="1"/>
</dbReference>
<dbReference type="PANTHER" id="PTHR23511">
    <property type="entry name" value="SYNAPTIC VESICLE GLYCOPROTEIN 2"/>
    <property type="match status" value="1"/>
</dbReference>
<feature type="transmembrane region" description="Helical" evidence="7">
    <location>
        <begin position="409"/>
        <end position="428"/>
    </location>
</feature>
<dbReference type="InterPro" id="IPR005829">
    <property type="entry name" value="Sugar_transporter_CS"/>
</dbReference>
<evidence type="ECO:0000256" key="3">
    <source>
        <dbReference type="ARBA" id="ARBA00022448"/>
    </source>
</evidence>
<evidence type="ECO:0000259" key="8">
    <source>
        <dbReference type="PROSITE" id="PS50850"/>
    </source>
</evidence>
<dbReference type="STRING" id="7574.A0A1S3I2U7"/>
<dbReference type="OrthoDB" id="3936150at2759"/>
<dbReference type="SUPFAM" id="SSF103473">
    <property type="entry name" value="MFS general substrate transporter"/>
    <property type="match status" value="1"/>
</dbReference>
<dbReference type="GO" id="GO:0016020">
    <property type="term" value="C:membrane"/>
    <property type="evidence" value="ECO:0007669"/>
    <property type="project" value="UniProtKB-SubCell"/>
</dbReference>
<evidence type="ECO:0000313" key="10">
    <source>
        <dbReference type="RefSeq" id="XP_013391674.1"/>
    </source>
</evidence>
<feature type="transmembrane region" description="Helical" evidence="7">
    <location>
        <begin position="173"/>
        <end position="195"/>
    </location>
</feature>
<name>A0A1S3I2U7_LINAN</name>
<evidence type="ECO:0000256" key="1">
    <source>
        <dbReference type="ARBA" id="ARBA00004141"/>
    </source>
</evidence>
<dbReference type="InterPro" id="IPR036259">
    <property type="entry name" value="MFS_trans_sf"/>
</dbReference>
<comment type="similarity">
    <text evidence="2">Belongs to the major facilitator superfamily.</text>
</comment>
<keyword evidence="3" id="KW-0813">Transport</keyword>
<feature type="transmembrane region" description="Helical" evidence="7">
    <location>
        <begin position="46"/>
        <end position="70"/>
    </location>
</feature>
<feature type="transmembrane region" description="Helical" evidence="7">
    <location>
        <begin position="496"/>
        <end position="516"/>
    </location>
</feature>
<dbReference type="FunCoup" id="A0A1S3I2U7">
    <property type="interactions" value="462"/>
</dbReference>
<dbReference type="Gene3D" id="1.20.1250.20">
    <property type="entry name" value="MFS general substrate transporter like domains"/>
    <property type="match status" value="1"/>
</dbReference>
<dbReference type="PROSITE" id="PS50850">
    <property type="entry name" value="MFS"/>
    <property type="match status" value="1"/>
</dbReference>
<feature type="transmembrane region" description="Helical" evidence="7">
    <location>
        <begin position="85"/>
        <end position="102"/>
    </location>
</feature>
<dbReference type="RefSeq" id="XP_013391674.1">
    <property type="nucleotide sequence ID" value="XM_013536220.2"/>
</dbReference>
<reference evidence="10" key="1">
    <citation type="submission" date="2025-08" db="UniProtKB">
        <authorList>
            <consortium name="RefSeq"/>
        </authorList>
    </citation>
    <scope>IDENTIFICATION</scope>
    <source>
        <tissue evidence="10">Gonads</tissue>
    </source>
</reference>
<evidence type="ECO:0000256" key="5">
    <source>
        <dbReference type="ARBA" id="ARBA00022989"/>
    </source>
</evidence>
<dbReference type="InterPro" id="IPR011701">
    <property type="entry name" value="MFS"/>
</dbReference>
<dbReference type="InterPro" id="IPR020846">
    <property type="entry name" value="MFS_dom"/>
</dbReference>
<dbReference type="PROSITE" id="PS00216">
    <property type="entry name" value="SUGAR_TRANSPORT_1"/>
    <property type="match status" value="1"/>
</dbReference>
<dbReference type="OMA" id="RFQIEFH"/>
<keyword evidence="4 7" id="KW-0812">Transmembrane</keyword>
<dbReference type="PROSITE" id="PS00217">
    <property type="entry name" value="SUGAR_TRANSPORT_2"/>
    <property type="match status" value="1"/>
</dbReference>
<evidence type="ECO:0000256" key="6">
    <source>
        <dbReference type="ARBA" id="ARBA00023136"/>
    </source>
</evidence>
<keyword evidence="9" id="KW-1185">Reference proteome</keyword>
<dbReference type="GeneID" id="106159819"/>
<proteinExistence type="inferred from homology"/>
<dbReference type="GO" id="GO:0022857">
    <property type="term" value="F:transmembrane transporter activity"/>
    <property type="evidence" value="ECO:0007669"/>
    <property type="project" value="InterPro"/>
</dbReference>
<dbReference type="FunFam" id="1.20.1250.20:FF:000232">
    <property type="entry name" value="Organic cation/carnitine transporter 7"/>
    <property type="match status" value="1"/>
</dbReference>
<keyword evidence="5 7" id="KW-1133">Transmembrane helix</keyword>
<evidence type="ECO:0000313" key="9">
    <source>
        <dbReference type="Proteomes" id="UP000085678"/>
    </source>
</evidence>
<dbReference type="Proteomes" id="UP000085678">
    <property type="component" value="Unplaced"/>
</dbReference>
<keyword evidence="6 7" id="KW-0472">Membrane</keyword>
<gene>
    <name evidence="10" type="primary">LOC106159819</name>
</gene>
<feature type="domain" description="Major facilitator superfamily (MFS) profile" evidence="8">
    <location>
        <begin position="46"/>
        <end position="521"/>
    </location>
</feature>
<feature type="transmembrane region" description="Helical" evidence="7">
    <location>
        <begin position="138"/>
        <end position="161"/>
    </location>
</feature>
<feature type="transmembrane region" description="Helical" evidence="7">
    <location>
        <begin position="434"/>
        <end position="455"/>
    </location>
</feature>
<feature type="transmembrane region" description="Helical" evidence="7">
    <location>
        <begin position="320"/>
        <end position="342"/>
    </location>
</feature>
<protein>
    <submittedName>
        <fullName evidence="10">Synaptic vesicle glycoprotein 2C-like</fullName>
    </submittedName>
</protein>
<evidence type="ECO:0000256" key="4">
    <source>
        <dbReference type="ARBA" id="ARBA00022692"/>
    </source>
</evidence>
<feature type="transmembrane region" description="Helical" evidence="7">
    <location>
        <begin position="211"/>
        <end position="231"/>
    </location>
</feature>
<dbReference type="KEGG" id="lak:106159819"/>
<dbReference type="AlphaFoldDB" id="A0A1S3I2U7"/>
<dbReference type="InterPro" id="IPR005828">
    <property type="entry name" value="MFS_sugar_transport-like"/>
</dbReference>
<feature type="transmembrane region" description="Helical" evidence="7">
    <location>
        <begin position="467"/>
        <end position="490"/>
    </location>
</feature>
<comment type="subcellular location">
    <subcellularLocation>
        <location evidence="1">Membrane</location>
        <topology evidence="1">Multi-pass membrane protein</topology>
    </subcellularLocation>
</comment>
<organism evidence="9 10">
    <name type="scientific">Lingula anatina</name>
    <name type="common">Brachiopod</name>
    <name type="synonym">Lingula unguis</name>
    <dbReference type="NCBI Taxonomy" id="7574"/>
    <lineage>
        <taxon>Eukaryota</taxon>
        <taxon>Metazoa</taxon>
        <taxon>Spiralia</taxon>
        <taxon>Lophotrochozoa</taxon>
        <taxon>Brachiopoda</taxon>
        <taxon>Linguliformea</taxon>
        <taxon>Lingulata</taxon>
        <taxon>Lingulida</taxon>
        <taxon>Linguloidea</taxon>
        <taxon>Lingulidae</taxon>
        <taxon>Lingula</taxon>
    </lineage>
</organism>
<dbReference type="InParanoid" id="A0A1S3I2U7"/>
<dbReference type="Pfam" id="PF00083">
    <property type="entry name" value="Sugar_tr"/>
    <property type="match status" value="1"/>
</dbReference>
<evidence type="ECO:0000256" key="7">
    <source>
        <dbReference type="SAM" id="Phobius"/>
    </source>
</evidence>